<dbReference type="InterPro" id="IPR008948">
    <property type="entry name" value="L-Aspartase-like"/>
</dbReference>
<reference evidence="4 5" key="1">
    <citation type="journal article" date="2012" name="ISME J.">
        <title>Nitrification expanded: discovery, physiology and genomics of a nitrite-oxidizing bacterium from the phylum Chloroflexi.</title>
        <authorList>
            <person name="Sorokin D.Y."/>
            <person name="Lucker S."/>
            <person name="Vejmelkova D."/>
            <person name="Kostrikina N.A."/>
            <person name="Kleerebezem R."/>
            <person name="Rijpstra W.I."/>
            <person name="Damste J.S."/>
            <person name="Le Paslier D."/>
            <person name="Muyzer G."/>
            <person name="Wagner M."/>
            <person name="van Loosdrecht M.C."/>
            <person name="Daims H."/>
        </authorList>
    </citation>
    <scope>NUCLEOTIDE SEQUENCE [LARGE SCALE GENOMIC DNA]</scope>
    <source>
        <strain evidence="5">none</strain>
    </source>
</reference>
<dbReference type="NCBIfam" id="NF008909">
    <property type="entry name" value="PRK12273.1"/>
    <property type="match status" value="1"/>
</dbReference>
<evidence type="ECO:0000313" key="4">
    <source>
        <dbReference type="EMBL" id="CCF83252.1"/>
    </source>
</evidence>
<evidence type="ECO:0000259" key="2">
    <source>
        <dbReference type="Pfam" id="PF00206"/>
    </source>
</evidence>
<dbReference type="InterPro" id="IPR018951">
    <property type="entry name" value="Fumarase_C_C"/>
</dbReference>
<proteinExistence type="predicted"/>
<dbReference type="GO" id="GO:0008797">
    <property type="term" value="F:aspartate ammonia-lyase activity"/>
    <property type="evidence" value="ECO:0007669"/>
    <property type="project" value="TreeGrafter"/>
</dbReference>
<dbReference type="EC" id="4.2.1.2" evidence="4"/>
<dbReference type="SUPFAM" id="SSF48557">
    <property type="entry name" value="L-aspartase-like"/>
    <property type="match status" value="1"/>
</dbReference>
<name>I4EEZ0_9BACT</name>
<dbReference type="FunFam" id="1.10.275.10:FF:000001">
    <property type="entry name" value="Fumarate hydratase, mitochondrial"/>
    <property type="match status" value="1"/>
</dbReference>
<dbReference type="OrthoDB" id="9802809at2"/>
<dbReference type="GO" id="GO:0006099">
    <property type="term" value="P:tricarboxylic acid cycle"/>
    <property type="evidence" value="ECO:0007669"/>
    <property type="project" value="InterPro"/>
</dbReference>
<dbReference type="FunFam" id="1.20.200.10:FF:000001">
    <property type="entry name" value="Fumarate hydratase, mitochondrial"/>
    <property type="match status" value="1"/>
</dbReference>
<dbReference type="PANTHER" id="PTHR42696">
    <property type="entry name" value="ASPARTATE AMMONIA-LYASE"/>
    <property type="match status" value="1"/>
</dbReference>
<dbReference type="RefSeq" id="WP_008476234.1">
    <property type="nucleotide sequence ID" value="NZ_CAGS01000125.1"/>
</dbReference>
<accession>I4EEZ0</accession>
<dbReference type="InterPro" id="IPR020557">
    <property type="entry name" value="Fumarate_lyase_CS"/>
</dbReference>
<gene>
    <name evidence="4" type="primary">fumC</name>
    <name evidence="4" type="ORF">NITHO_2100004</name>
</gene>
<dbReference type="PANTHER" id="PTHR42696:SF2">
    <property type="entry name" value="ASPARTATE AMMONIA-LYASE"/>
    <property type="match status" value="1"/>
</dbReference>
<dbReference type="Proteomes" id="UP000004221">
    <property type="component" value="Unassembled WGS sequence"/>
</dbReference>
<evidence type="ECO:0000259" key="3">
    <source>
        <dbReference type="Pfam" id="PF10415"/>
    </source>
</evidence>
<dbReference type="InterPro" id="IPR051546">
    <property type="entry name" value="Aspartate_Ammonia-Lyase"/>
</dbReference>
<dbReference type="GO" id="GO:0006531">
    <property type="term" value="P:aspartate metabolic process"/>
    <property type="evidence" value="ECO:0007669"/>
    <property type="project" value="TreeGrafter"/>
</dbReference>
<keyword evidence="1 4" id="KW-0456">Lyase</keyword>
<evidence type="ECO:0000313" key="5">
    <source>
        <dbReference type="Proteomes" id="UP000004221"/>
    </source>
</evidence>
<dbReference type="InterPro" id="IPR022761">
    <property type="entry name" value="Fumarate_lyase_N"/>
</dbReference>
<dbReference type="GO" id="GO:0005829">
    <property type="term" value="C:cytosol"/>
    <property type="evidence" value="ECO:0007669"/>
    <property type="project" value="TreeGrafter"/>
</dbReference>
<dbReference type="EMBL" id="CAGS01000125">
    <property type="protein sequence ID" value="CCF83252.1"/>
    <property type="molecule type" value="Genomic_DNA"/>
</dbReference>
<dbReference type="FunFam" id="1.10.40.30:FF:000002">
    <property type="entry name" value="Fumarate hydratase class II"/>
    <property type="match status" value="1"/>
</dbReference>
<dbReference type="InterPro" id="IPR024083">
    <property type="entry name" value="Fumarase/histidase_N"/>
</dbReference>
<dbReference type="PRINTS" id="PR00145">
    <property type="entry name" value="ARGSUCLYASE"/>
</dbReference>
<feature type="domain" description="Fumarate lyase N-terminal" evidence="2">
    <location>
        <begin position="9"/>
        <end position="338"/>
    </location>
</feature>
<sequence>MRIERDSLGEVPVPEDVLYGAQTARAVGNFPISGLCPHRDLIVAVALIKLAAAEVNHAAGRLADDQARAIIQAAREVADGQWHDHFVVDPFQAGAGTSHHMNTNEVIANRANEILGGQRGAYEYVHPNDHVNLGQSSNDVIPTASRLALLRATPRLVEAFRRLEQAFREKAAEFAHLTKTGRTHLQDAVPVRLGDEFSGYARAMGRAADRIEQASRALTALNLGATALGTGMNAFRGYREQVAARLSTLTGFDLHPAENTFEITQSHADFAHLSGSIRNAALEVNRIANDIRLLGSGPRAGLAEIILPPVQPGSSIMPGKVNPSIAEMVNMVSFQVIGFDHTVSLAVQAGQLDLNVMTPVIVYNLLWSVDILSNALNIFRTRCIEGLRANEERLNELSEGSIALATILTPVIGYARAAEVAKESLASGRTVREVVVAEGLLSEEEAADLLDPARLAEPQDDDANGC</sequence>
<evidence type="ECO:0000256" key="1">
    <source>
        <dbReference type="ARBA" id="ARBA00023239"/>
    </source>
</evidence>
<feature type="domain" description="Fumarase C C-terminal" evidence="3">
    <location>
        <begin position="404"/>
        <end position="456"/>
    </location>
</feature>
<comment type="caution">
    <text evidence="4">The sequence shown here is derived from an EMBL/GenBank/DDBJ whole genome shotgun (WGS) entry which is preliminary data.</text>
</comment>
<dbReference type="GO" id="GO:0004333">
    <property type="term" value="F:fumarate hydratase activity"/>
    <property type="evidence" value="ECO:0007669"/>
    <property type="project" value="UniProtKB-EC"/>
</dbReference>
<dbReference type="Pfam" id="PF00206">
    <property type="entry name" value="Lyase_1"/>
    <property type="match status" value="1"/>
</dbReference>
<dbReference type="Gene3D" id="1.10.275.10">
    <property type="entry name" value="Fumarase/aspartase (N-terminal domain)"/>
    <property type="match status" value="1"/>
</dbReference>
<dbReference type="Pfam" id="PF10415">
    <property type="entry name" value="FumaraseC_C"/>
    <property type="match status" value="1"/>
</dbReference>
<dbReference type="InterPro" id="IPR000362">
    <property type="entry name" value="Fumarate_lyase_fam"/>
</dbReference>
<keyword evidence="5" id="KW-1185">Reference proteome</keyword>
<dbReference type="PRINTS" id="PR00149">
    <property type="entry name" value="FUMRATELYASE"/>
</dbReference>
<dbReference type="Gene3D" id="1.10.40.30">
    <property type="entry name" value="Fumarase/aspartase (C-terminal domain)"/>
    <property type="match status" value="1"/>
</dbReference>
<dbReference type="PROSITE" id="PS00163">
    <property type="entry name" value="FUMARATE_LYASES"/>
    <property type="match status" value="1"/>
</dbReference>
<dbReference type="CDD" id="cd01357">
    <property type="entry name" value="Aspartase"/>
    <property type="match status" value="1"/>
</dbReference>
<protein>
    <submittedName>
        <fullName evidence="4">Fumarate hydratase, class II</fullName>
        <ecNumber evidence="4">4.2.1.2</ecNumber>
    </submittedName>
</protein>
<dbReference type="Gene3D" id="1.20.200.10">
    <property type="entry name" value="Fumarase/aspartase (Central domain)"/>
    <property type="match status" value="1"/>
</dbReference>
<dbReference type="AlphaFoldDB" id="I4EEZ0"/>
<organism evidence="4 5">
    <name type="scientific">Nitrolancea hollandica Lb</name>
    <dbReference type="NCBI Taxonomy" id="1129897"/>
    <lineage>
        <taxon>Bacteria</taxon>
        <taxon>Pseudomonadati</taxon>
        <taxon>Thermomicrobiota</taxon>
        <taxon>Thermomicrobia</taxon>
        <taxon>Sphaerobacterales</taxon>
        <taxon>Sphaerobacterineae</taxon>
        <taxon>Sphaerobacteraceae</taxon>
        <taxon>Nitrolancea</taxon>
    </lineage>
</organism>